<evidence type="ECO:0000256" key="1">
    <source>
        <dbReference type="ARBA" id="ARBA00009981"/>
    </source>
</evidence>
<dbReference type="EMBL" id="CABQ01000026">
    <property type="protein sequence ID" value="CBI06843.1"/>
    <property type="molecule type" value="Genomic_DNA"/>
</dbReference>
<comment type="similarity">
    <text evidence="1">Belongs to the phD/YefM antitoxin family.</text>
</comment>
<dbReference type="InterPro" id="IPR006442">
    <property type="entry name" value="Antitoxin_Phd/YefM"/>
</dbReference>
<evidence type="ECO:0000313" key="2">
    <source>
        <dbReference type="EMBL" id="CBI06843.1"/>
    </source>
</evidence>
<sequence length="90" mass="9915">MSVKDQKAPYTPHEAERTMAAGEFKAKCLKVLDEVAATRESVIVTKFGKPVARLVPIRSVKSDIIGAMRGSVLWEGDIISPLDVEWDAMK</sequence>
<dbReference type="Gene3D" id="3.40.1620.10">
    <property type="entry name" value="YefM-like domain"/>
    <property type="match status" value="1"/>
</dbReference>
<evidence type="ECO:0008006" key="3">
    <source>
        <dbReference type="Google" id="ProtNLM"/>
    </source>
</evidence>
<dbReference type="Pfam" id="PF02604">
    <property type="entry name" value="PhdYeFM_antitox"/>
    <property type="match status" value="1"/>
</dbReference>
<dbReference type="InterPro" id="IPR036165">
    <property type="entry name" value="YefM-like_sf"/>
</dbReference>
<accession>E6QHX8</accession>
<dbReference type="NCBIfam" id="TIGR01552">
    <property type="entry name" value="phd_fam"/>
    <property type="match status" value="1"/>
</dbReference>
<gene>
    <name evidence="2" type="ORF">CARN6_0119</name>
</gene>
<proteinExistence type="inferred from homology"/>
<protein>
    <recommendedName>
        <fullName evidence="3">Antitoxin</fullName>
    </recommendedName>
</protein>
<comment type="caution">
    <text evidence="2">The sequence shown here is derived from an EMBL/GenBank/DDBJ whole genome shotgun (WGS) entry which is preliminary data.</text>
</comment>
<reference evidence="2" key="1">
    <citation type="submission" date="2009-10" db="EMBL/GenBank/DDBJ databases">
        <title>Diversity of trophic interactions inside an arsenic-rich microbial ecosystem.</title>
        <authorList>
            <person name="Bertin P.N."/>
            <person name="Heinrich-Salmeron A."/>
            <person name="Pelletier E."/>
            <person name="Goulhen-Chollet F."/>
            <person name="Arsene-Ploetze F."/>
            <person name="Gallien S."/>
            <person name="Calteau A."/>
            <person name="Vallenet D."/>
            <person name="Casiot C."/>
            <person name="Chane-Woon-Ming B."/>
            <person name="Giloteaux L."/>
            <person name="Barakat M."/>
            <person name="Bonnefoy V."/>
            <person name="Bruneel O."/>
            <person name="Chandler M."/>
            <person name="Cleiss J."/>
            <person name="Duran R."/>
            <person name="Elbaz-Poulichet F."/>
            <person name="Fonknechten N."/>
            <person name="Lauga B."/>
            <person name="Mornico D."/>
            <person name="Ortet P."/>
            <person name="Schaeffer C."/>
            <person name="Siguier P."/>
            <person name="Alexander Thil Smith A."/>
            <person name="Van Dorsselaer A."/>
            <person name="Weissenbach J."/>
            <person name="Medigue C."/>
            <person name="Le Paslier D."/>
        </authorList>
    </citation>
    <scope>NUCLEOTIDE SEQUENCE</scope>
</reference>
<dbReference type="SUPFAM" id="SSF143120">
    <property type="entry name" value="YefM-like"/>
    <property type="match status" value="1"/>
</dbReference>
<dbReference type="AlphaFoldDB" id="E6QHX8"/>
<organism evidence="2">
    <name type="scientific">mine drainage metagenome</name>
    <dbReference type="NCBI Taxonomy" id="410659"/>
    <lineage>
        <taxon>unclassified sequences</taxon>
        <taxon>metagenomes</taxon>
        <taxon>ecological metagenomes</taxon>
    </lineage>
</organism>
<name>E6QHX8_9ZZZZ</name>